<evidence type="ECO:0000313" key="1">
    <source>
        <dbReference type="EMBL" id="EFS93401.1"/>
    </source>
</evidence>
<keyword evidence="2" id="KW-1185">Reference proteome</keyword>
<dbReference type="EMBL" id="ADZU01000010">
    <property type="protein sequence ID" value="EFS93401.1"/>
    <property type="molecule type" value="Genomic_DNA"/>
</dbReference>
<name>A0ABP2KCN2_9ACTN</name>
<dbReference type="Proteomes" id="UP000003179">
    <property type="component" value="Unassembled WGS sequence"/>
</dbReference>
<accession>A0ABP2KCN2</accession>
<gene>
    <name evidence="1" type="ORF">HMPREF9607_00321</name>
</gene>
<organism evidence="1 2">
    <name type="scientific">Cutibacterium modestum HL044PA1</name>
    <dbReference type="NCBI Taxonomy" id="765109"/>
    <lineage>
        <taxon>Bacteria</taxon>
        <taxon>Bacillati</taxon>
        <taxon>Actinomycetota</taxon>
        <taxon>Actinomycetes</taxon>
        <taxon>Propionibacteriales</taxon>
        <taxon>Propionibacteriaceae</taxon>
        <taxon>Cutibacterium</taxon>
        <taxon>Cutibacterium modestum</taxon>
    </lineage>
</organism>
<evidence type="ECO:0000313" key="2">
    <source>
        <dbReference type="Proteomes" id="UP000003179"/>
    </source>
</evidence>
<sequence>MRDGLIHKPSNHVIVELSFILRVRRRATMCASRITLHMWCT</sequence>
<proteinExistence type="predicted"/>
<reference evidence="1" key="1">
    <citation type="submission" date="2010-08" db="EMBL/GenBank/DDBJ databases">
        <authorList>
            <person name="Weinstock G."/>
            <person name="Sodergren E."/>
            <person name="Clifton S."/>
            <person name="Fulton L."/>
            <person name="Fulton B."/>
            <person name="Courtney L."/>
            <person name="Fronick C."/>
            <person name="Harrison M."/>
            <person name="Strong C."/>
            <person name="Farmer C."/>
            <person name="Delahaunty K."/>
            <person name="Markovic C."/>
            <person name="Hall O."/>
            <person name="Minx P."/>
            <person name="Tomlinson C."/>
            <person name="Mitreva M."/>
            <person name="Hou S."/>
            <person name="Chen J."/>
            <person name="Wollam A."/>
            <person name="Pepin K.H."/>
            <person name="Johnson M."/>
            <person name="Bhonagiri V."/>
            <person name="Zhang X."/>
            <person name="Suruliraj S."/>
            <person name="Warren W."/>
            <person name="Chinwalla A."/>
            <person name="Mardis E.R."/>
            <person name="Wilson R.K."/>
        </authorList>
    </citation>
    <scope>NUCLEOTIDE SEQUENCE [LARGE SCALE GENOMIC DNA]</scope>
    <source>
        <strain evidence="1">HL044PA1</strain>
    </source>
</reference>
<comment type="caution">
    <text evidence="1">The sequence shown here is derived from an EMBL/GenBank/DDBJ whole genome shotgun (WGS) entry which is preliminary data.</text>
</comment>
<protein>
    <submittedName>
        <fullName evidence="1">Uncharacterized protein</fullName>
    </submittedName>
</protein>